<dbReference type="KEGG" id="cpra:CPter91_3579"/>
<evidence type="ECO:0000313" key="2">
    <source>
        <dbReference type="EMBL" id="AMP15852.1"/>
    </source>
</evidence>
<keyword evidence="4" id="KW-1185">Reference proteome</keyword>
<dbReference type="AlphaFoldDB" id="A0A127Q743"/>
<dbReference type="STRING" id="279113.CPter91_3579"/>
<dbReference type="Proteomes" id="UP000074914">
    <property type="component" value="Chromosome"/>
</dbReference>
<proteinExistence type="predicted"/>
<dbReference type="EMBL" id="CP013236">
    <property type="protein sequence ID" value="AMP15852.1"/>
    <property type="molecule type" value="Genomic_DNA"/>
</dbReference>
<dbReference type="Proteomes" id="UP000074561">
    <property type="component" value="Chromosome"/>
</dbReference>
<dbReference type="InterPro" id="IPR036692">
    <property type="entry name" value="Shew3726-like_sf"/>
</dbReference>
<evidence type="ECO:0000313" key="1">
    <source>
        <dbReference type="EMBL" id="AMP05900.1"/>
    </source>
</evidence>
<gene>
    <name evidence="2" type="ORF">CPter291_3618</name>
    <name evidence="1" type="ORF">CPter91_3579</name>
</gene>
<evidence type="ECO:0000313" key="4">
    <source>
        <dbReference type="Proteomes" id="UP000074914"/>
    </source>
</evidence>
<protein>
    <submittedName>
        <fullName evidence="1">Uncharacterized protein</fullName>
    </submittedName>
</protein>
<reference evidence="3 4" key="1">
    <citation type="submission" date="2015-11" db="EMBL/GenBank/DDBJ databases">
        <title>Exploring the genomic traits of fungus-feeding bacterial genus Collimonas.</title>
        <authorList>
            <person name="Song C."/>
            <person name="Schmidt R."/>
            <person name="de Jager V."/>
            <person name="Krzyzanowska D."/>
            <person name="Jongedijk E."/>
            <person name="Cankar K."/>
            <person name="Beekwilder J."/>
            <person name="van Veen A."/>
            <person name="de Boer W."/>
            <person name="van Veen J.A."/>
            <person name="Garbeva P."/>
        </authorList>
    </citation>
    <scope>NUCLEOTIDE SEQUENCE [LARGE SCALE GENOMIC DNA]</scope>
    <source>
        <strain evidence="2 4">Ter291</strain>
        <strain evidence="1 3">Ter91</strain>
    </source>
</reference>
<dbReference type="InterPro" id="IPR009962">
    <property type="entry name" value="DUF1488"/>
</dbReference>
<dbReference type="PATRIC" id="fig|279113.10.peg.3621"/>
<organism evidence="1 3">
    <name type="scientific">Collimonas pratensis</name>
    <dbReference type="NCBI Taxonomy" id="279113"/>
    <lineage>
        <taxon>Bacteria</taxon>
        <taxon>Pseudomonadati</taxon>
        <taxon>Pseudomonadota</taxon>
        <taxon>Betaproteobacteria</taxon>
        <taxon>Burkholderiales</taxon>
        <taxon>Oxalobacteraceae</taxon>
        <taxon>Collimonas</taxon>
    </lineage>
</organism>
<accession>A0A127Q743</accession>
<dbReference type="Pfam" id="PF07369">
    <property type="entry name" value="DUF1488"/>
    <property type="match status" value="1"/>
</dbReference>
<dbReference type="EMBL" id="CP013234">
    <property type="protein sequence ID" value="AMP05900.1"/>
    <property type="molecule type" value="Genomic_DNA"/>
</dbReference>
<name>A0A127Q743_9BURK</name>
<dbReference type="SUPFAM" id="SSF160272">
    <property type="entry name" value="Shew3726-like"/>
    <property type="match status" value="1"/>
</dbReference>
<sequence length="89" mass="9566">MDNVLAAPALAAPLLTKAGILFSVTVEFKQYQCLVPATTLSDLSHSKDPKLDLLDTYRAFQSKIEGVARRLISAGLEGKPLVVGSGYFQ</sequence>
<evidence type="ECO:0000313" key="3">
    <source>
        <dbReference type="Proteomes" id="UP000074561"/>
    </source>
</evidence>